<dbReference type="GO" id="GO:0016491">
    <property type="term" value="F:oxidoreductase activity"/>
    <property type="evidence" value="ECO:0007669"/>
    <property type="project" value="UniProtKB-KW"/>
</dbReference>
<name>A0A1Z1W2K5_9ACTN</name>
<reference evidence="3 4" key="1">
    <citation type="submission" date="2017-05" db="EMBL/GenBank/DDBJ databases">
        <title>Streptomyces alboflavus Genome sequencing and assembly.</title>
        <authorList>
            <person name="Wang Y."/>
            <person name="Du B."/>
            <person name="Ding Y."/>
            <person name="Liu H."/>
            <person name="Hou Q."/>
            <person name="Liu K."/>
            <person name="Wang C."/>
            <person name="Yao L."/>
        </authorList>
    </citation>
    <scope>NUCLEOTIDE SEQUENCE [LARGE SCALE GENOMIC DNA]</scope>
    <source>
        <strain evidence="3 4">MDJK44</strain>
    </source>
</reference>
<dbReference type="InterPro" id="IPR020904">
    <property type="entry name" value="Sc_DH/Rdtase_CS"/>
</dbReference>
<comment type="similarity">
    <text evidence="1">Belongs to the short-chain dehydrogenases/reductases (SDR) family.</text>
</comment>
<dbReference type="KEGG" id="salf:SMD44_00043"/>
<evidence type="ECO:0000313" key="4">
    <source>
        <dbReference type="Proteomes" id="UP000195880"/>
    </source>
</evidence>
<keyword evidence="2" id="KW-0560">Oxidoreductase</keyword>
<dbReference type="Gene3D" id="3.40.50.720">
    <property type="entry name" value="NAD(P)-binding Rossmann-like Domain"/>
    <property type="match status" value="1"/>
</dbReference>
<dbReference type="PRINTS" id="PR00080">
    <property type="entry name" value="SDRFAMILY"/>
</dbReference>
<evidence type="ECO:0000256" key="1">
    <source>
        <dbReference type="ARBA" id="ARBA00006484"/>
    </source>
</evidence>
<dbReference type="PRINTS" id="PR00081">
    <property type="entry name" value="GDHRDH"/>
</dbReference>
<dbReference type="Proteomes" id="UP000195880">
    <property type="component" value="Chromosome"/>
</dbReference>
<proteinExistence type="inferred from homology"/>
<accession>A0A1Z1W2K5</accession>
<evidence type="ECO:0000313" key="3">
    <source>
        <dbReference type="EMBL" id="ARX80645.1"/>
    </source>
</evidence>
<sequence length="180" mass="18702">MERALNEVTAVQGAPEVVIANAGISQSRVVTATDQDVWDAILDTNLTAAFRLVRASVSGMLTARWGRIILISSIVGLTGLPGQTAYTSSKAAMVGLARTLAWELGPHNITVNVVAPGLIETRMAEPVTPRIRAQFLSGAPLGRSGTPEEVAAAVRFLASEEASFITGATLPVSGGYGMGL</sequence>
<dbReference type="InterPro" id="IPR002347">
    <property type="entry name" value="SDR_fam"/>
</dbReference>
<dbReference type="SUPFAM" id="SSF51735">
    <property type="entry name" value="NAD(P)-binding Rossmann-fold domains"/>
    <property type="match status" value="1"/>
</dbReference>
<protein>
    <submittedName>
        <fullName evidence="3">3-oxoacyl-ACP reductase</fullName>
    </submittedName>
</protein>
<dbReference type="GO" id="GO:0032787">
    <property type="term" value="P:monocarboxylic acid metabolic process"/>
    <property type="evidence" value="ECO:0007669"/>
    <property type="project" value="UniProtKB-ARBA"/>
</dbReference>
<evidence type="ECO:0000256" key="2">
    <source>
        <dbReference type="ARBA" id="ARBA00023002"/>
    </source>
</evidence>
<dbReference type="AlphaFoldDB" id="A0A1Z1W2K5"/>
<dbReference type="PROSITE" id="PS00061">
    <property type="entry name" value="ADH_SHORT"/>
    <property type="match status" value="1"/>
</dbReference>
<dbReference type="InterPro" id="IPR050259">
    <property type="entry name" value="SDR"/>
</dbReference>
<dbReference type="EMBL" id="CP021748">
    <property type="protein sequence ID" value="ARX80645.1"/>
    <property type="molecule type" value="Genomic_DNA"/>
</dbReference>
<dbReference type="PANTHER" id="PTHR42879">
    <property type="entry name" value="3-OXOACYL-(ACYL-CARRIER-PROTEIN) REDUCTASE"/>
    <property type="match status" value="1"/>
</dbReference>
<gene>
    <name evidence="3" type="primary">fabG</name>
    <name evidence="3" type="ORF">SMD44_00043</name>
</gene>
<dbReference type="PANTHER" id="PTHR42879:SF2">
    <property type="entry name" value="3-OXOACYL-[ACYL-CARRIER-PROTEIN] REDUCTASE FABG"/>
    <property type="match status" value="1"/>
</dbReference>
<organism evidence="3 4">
    <name type="scientific">Streptomyces alboflavus</name>
    <dbReference type="NCBI Taxonomy" id="67267"/>
    <lineage>
        <taxon>Bacteria</taxon>
        <taxon>Bacillati</taxon>
        <taxon>Actinomycetota</taxon>
        <taxon>Actinomycetes</taxon>
        <taxon>Kitasatosporales</taxon>
        <taxon>Streptomycetaceae</taxon>
        <taxon>Streptomyces</taxon>
    </lineage>
</organism>
<keyword evidence="4" id="KW-1185">Reference proteome</keyword>
<dbReference type="FunFam" id="3.40.50.720:FF:000173">
    <property type="entry name" value="3-oxoacyl-[acyl-carrier protein] reductase"/>
    <property type="match status" value="1"/>
</dbReference>
<dbReference type="Pfam" id="PF13561">
    <property type="entry name" value="adh_short_C2"/>
    <property type="match status" value="1"/>
</dbReference>
<dbReference type="InterPro" id="IPR036291">
    <property type="entry name" value="NAD(P)-bd_dom_sf"/>
</dbReference>